<feature type="region of interest" description="Disordered" evidence="1">
    <location>
        <begin position="1"/>
        <end position="23"/>
    </location>
</feature>
<feature type="region of interest" description="Disordered" evidence="1">
    <location>
        <begin position="45"/>
        <end position="104"/>
    </location>
</feature>
<name>A0A5C4JF64_9ACTN</name>
<evidence type="ECO:0000313" key="3">
    <source>
        <dbReference type="Proteomes" id="UP000309174"/>
    </source>
</evidence>
<comment type="caution">
    <text evidence="2">The sequence shown here is derived from an EMBL/GenBank/DDBJ whole genome shotgun (WGS) entry which is preliminary data.</text>
</comment>
<evidence type="ECO:0000313" key="2">
    <source>
        <dbReference type="EMBL" id="TMR03412.1"/>
    </source>
</evidence>
<protein>
    <submittedName>
        <fullName evidence="2">Uncharacterized protein</fullName>
    </submittedName>
</protein>
<evidence type="ECO:0000256" key="1">
    <source>
        <dbReference type="SAM" id="MobiDB-lite"/>
    </source>
</evidence>
<dbReference type="Proteomes" id="UP000309174">
    <property type="component" value="Unassembled WGS sequence"/>
</dbReference>
<keyword evidence="3" id="KW-1185">Reference proteome</keyword>
<organism evidence="2 3">
    <name type="scientific">Actinomadura soli</name>
    <dbReference type="NCBI Taxonomy" id="2508997"/>
    <lineage>
        <taxon>Bacteria</taxon>
        <taxon>Bacillati</taxon>
        <taxon>Actinomycetota</taxon>
        <taxon>Actinomycetes</taxon>
        <taxon>Streptosporangiales</taxon>
        <taxon>Thermomonosporaceae</taxon>
        <taxon>Actinomadura</taxon>
    </lineage>
</organism>
<feature type="compositionally biased region" description="Low complexity" evidence="1">
    <location>
        <begin position="48"/>
        <end position="59"/>
    </location>
</feature>
<gene>
    <name evidence="2" type="ORF">ETD83_10935</name>
</gene>
<dbReference type="AlphaFoldDB" id="A0A5C4JF64"/>
<proteinExistence type="predicted"/>
<dbReference type="RefSeq" id="WP_138644963.1">
    <property type="nucleotide sequence ID" value="NZ_VCKW01000041.1"/>
</dbReference>
<feature type="compositionally biased region" description="Basic and acidic residues" evidence="1">
    <location>
        <begin position="76"/>
        <end position="104"/>
    </location>
</feature>
<accession>A0A5C4JF64</accession>
<reference evidence="2 3" key="1">
    <citation type="submission" date="2019-05" db="EMBL/GenBank/DDBJ databases">
        <title>Draft genome sequence of Actinomadura sp. 14C53.</title>
        <authorList>
            <person name="Saricaoglu S."/>
            <person name="Isik K."/>
        </authorList>
    </citation>
    <scope>NUCLEOTIDE SEQUENCE [LARGE SCALE GENOMIC DNA]</scope>
    <source>
        <strain evidence="2 3">14C53</strain>
    </source>
</reference>
<sequence length="104" mass="11147">MATYVKAEAAVGEPDKPASGGGAAQFDQALIGRLVARMRAGLDLAELGGPPSRRTPGRPGLRRPGRGGAQTAEQFAELRGRLQRAEDRSDRERAERLARNERPA</sequence>
<dbReference type="EMBL" id="VCKW01000041">
    <property type="protein sequence ID" value="TMR03412.1"/>
    <property type="molecule type" value="Genomic_DNA"/>
</dbReference>